<keyword evidence="1" id="KW-0732">Signal</keyword>
<name>A0AAD9X317_9ROSI</name>
<gene>
    <name evidence="2" type="ORF">Ddye_011732</name>
</gene>
<protein>
    <submittedName>
        <fullName evidence="2">Uncharacterized protein</fullName>
    </submittedName>
</protein>
<keyword evidence="3" id="KW-1185">Reference proteome</keyword>
<dbReference type="Proteomes" id="UP001280121">
    <property type="component" value="Unassembled WGS sequence"/>
</dbReference>
<evidence type="ECO:0000256" key="1">
    <source>
        <dbReference type="SAM" id="SignalP"/>
    </source>
</evidence>
<evidence type="ECO:0000313" key="3">
    <source>
        <dbReference type="Proteomes" id="UP001280121"/>
    </source>
</evidence>
<proteinExistence type="predicted"/>
<dbReference type="AlphaFoldDB" id="A0AAD9X317"/>
<evidence type="ECO:0000313" key="2">
    <source>
        <dbReference type="EMBL" id="KAK2651876.1"/>
    </source>
</evidence>
<accession>A0AAD9X317</accession>
<dbReference type="EMBL" id="JANJYI010000004">
    <property type="protein sequence ID" value="KAK2651876.1"/>
    <property type="molecule type" value="Genomic_DNA"/>
</dbReference>
<comment type="caution">
    <text evidence="2">The sequence shown here is derived from an EMBL/GenBank/DDBJ whole genome shotgun (WGS) entry which is preliminary data.</text>
</comment>
<reference evidence="2" key="1">
    <citation type="journal article" date="2023" name="Plant J.">
        <title>Genome sequences and population genomics provide insights into the demographic history, inbreeding, and mutation load of two 'living fossil' tree species of Dipteronia.</title>
        <authorList>
            <person name="Feng Y."/>
            <person name="Comes H.P."/>
            <person name="Chen J."/>
            <person name="Zhu S."/>
            <person name="Lu R."/>
            <person name="Zhang X."/>
            <person name="Li P."/>
            <person name="Qiu J."/>
            <person name="Olsen K.M."/>
            <person name="Qiu Y."/>
        </authorList>
    </citation>
    <scope>NUCLEOTIDE SEQUENCE</scope>
    <source>
        <strain evidence="2">KIB01</strain>
    </source>
</reference>
<feature type="chain" id="PRO_5042000466" evidence="1">
    <location>
        <begin position="19"/>
        <end position="100"/>
    </location>
</feature>
<feature type="signal peptide" evidence="1">
    <location>
        <begin position="1"/>
        <end position="18"/>
    </location>
</feature>
<sequence length="100" mass="11906">MLCWTKKILWFLHLKALGKIKDTVAAVRTQDIAISFEELHDKPIDHEDFMKQHNIETTNMNITAHVTRHSENNFGRLKMDTTTYLVSNYTHRLYHTPLYY</sequence>
<organism evidence="2 3">
    <name type="scientific">Dipteronia dyeriana</name>
    <dbReference type="NCBI Taxonomy" id="168575"/>
    <lineage>
        <taxon>Eukaryota</taxon>
        <taxon>Viridiplantae</taxon>
        <taxon>Streptophyta</taxon>
        <taxon>Embryophyta</taxon>
        <taxon>Tracheophyta</taxon>
        <taxon>Spermatophyta</taxon>
        <taxon>Magnoliopsida</taxon>
        <taxon>eudicotyledons</taxon>
        <taxon>Gunneridae</taxon>
        <taxon>Pentapetalae</taxon>
        <taxon>rosids</taxon>
        <taxon>malvids</taxon>
        <taxon>Sapindales</taxon>
        <taxon>Sapindaceae</taxon>
        <taxon>Hippocastanoideae</taxon>
        <taxon>Acereae</taxon>
        <taxon>Dipteronia</taxon>
    </lineage>
</organism>